<keyword evidence="8 10" id="KW-0808">Transferase</keyword>
<dbReference type="NCBIfam" id="NF004046">
    <property type="entry name" value="PRK05563.1"/>
    <property type="match status" value="1"/>
</dbReference>
<dbReference type="PANTHER" id="PTHR11669:SF0">
    <property type="entry name" value="PROTEIN STICHEL-LIKE 2"/>
    <property type="match status" value="1"/>
</dbReference>
<keyword evidence="11" id="KW-1185">Reference proteome</keyword>
<evidence type="ECO:0000259" key="9">
    <source>
        <dbReference type="SMART" id="SM00382"/>
    </source>
</evidence>
<evidence type="ECO:0000256" key="1">
    <source>
        <dbReference type="ARBA" id="ARBA00006360"/>
    </source>
</evidence>
<dbReference type="Gene3D" id="1.20.272.10">
    <property type="match status" value="1"/>
</dbReference>
<dbReference type="SMART" id="SM00382">
    <property type="entry name" value="AAA"/>
    <property type="match status" value="1"/>
</dbReference>
<dbReference type="InterPro" id="IPR001270">
    <property type="entry name" value="ClpA/B"/>
</dbReference>
<comment type="function">
    <text evidence="8">DNA polymerase III is a complex, multichain enzyme responsible for most of the replicative synthesis in bacteria. This DNA polymerase also exhibits 3' to 5' exonuclease activity.</text>
</comment>
<keyword evidence="8" id="KW-0235">DNA replication</keyword>
<comment type="subunit">
    <text evidence="8">DNA polymerase III contains a core (composed of alpha, epsilon and theta chains) that associates with a tau subunit. This core dimerizes to form the POLIII' complex. PolIII' associates with the gamma complex (composed of gamma, delta, delta', psi and chi chains) and with the beta chain to form the complete DNA polymerase III complex.</text>
</comment>
<dbReference type="PANTHER" id="PTHR11669">
    <property type="entry name" value="REPLICATION FACTOR C / DNA POLYMERASE III GAMMA-TAU SUBUNIT"/>
    <property type="match status" value="1"/>
</dbReference>
<keyword evidence="3 8" id="KW-0547">Nucleotide-binding</keyword>
<dbReference type="RefSeq" id="WP_051542207.1">
    <property type="nucleotide sequence ID" value="NZ_CP103423.1"/>
</dbReference>
<sequence>MKNKHYKALYRTYRPKTFDQVKGQEFIIKTLKNIIKNQKISHAYLFSGPRGTGKTTVAKIFANAINCLDKTNEYNPCDECVLNIEKQLDIIEMDAASNNGVEEVRNLKEKIQNLPINSKFKIYIIDEVHMLSKAAFNALLKTLEEPPKHVVFILATTDPQKIPLTVLSRLQKFNFSKINYNVIISQIIEILDKEKIPFEIKAIEKIAKLSDGGLRDALSLLEQLIIYSDNNITLKSLNEVFSLVSTEDYLEIIEFILNNNTNLLLKKSSFLFERGLDISSFINNFLLILKDYIIFKKTNEIKNLELLDEQEVKKINFSINNAFKLISILENAHKDHYYIENSKLFLEILFLKLLSLEQEKVKEPLNEIQTPKEIKDLDIIEKDKKENLHDLNNLFSFAKVIPDNRNDFELHSLENKKVETNNVFKNIFFQENEDVVSAKDVTNEVNIFTENLKSEENEYVENINNITSIFSHDINKLSDTEIINQTTEVILLDNELIGEKEFNNENIINTEEVILENKKNTLETNEINLLSDFNLFTEEKEIPTIKTEEFNINKIIKDDLLSIDEIINLFGLIKTNLNGKTISSKRKEEFKEFELYSMDSKYSKYISWLYDMKFIAASDNFILLSAEEENNESIWNLNSAKEEVDFKELLKSIFGKEIYFFAITKKLYLSSTEKWKRLEETKMLPDLFKELPEIQTKTLEELEKEKIFEIFGEKYKK</sequence>
<dbReference type="InterPro" id="IPR045085">
    <property type="entry name" value="HLD_clamp_pol_III_gamma_tau"/>
</dbReference>
<evidence type="ECO:0000313" key="10">
    <source>
        <dbReference type="EMBL" id="UWD33937.1"/>
    </source>
</evidence>
<comment type="catalytic activity">
    <reaction evidence="7 8">
        <text>DNA(n) + a 2'-deoxyribonucleoside 5'-triphosphate = DNA(n+1) + diphosphate</text>
        <dbReference type="Rhea" id="RHEA:22508"/>
        <dbReference type="Rhea" id="RHEA-COMP:17339"/>
        <dbReference type="Rhea" id="RHEA-COMP:17340"/>
        <dbReference type="ChEBI" id="CHEBI:33019"/>
        <dbReference type="ChEBI" id="CHEBI:61560"/>
        <dbReference type="ChEBI" id="CHEBI:173112"/>
        <dbReference type="EC" id="2.7.7.7"/>
    </reaction>
</comment>
<evidence type="ECO:0000313" key="11">
    <source>
        <dbReference type="Proteomes" id="UP001058364"/>
    </source>
</evidence>
<dbReference type="NCBIfam" id="TIGR02397">
    <property type="entry name" value="dnaX_nterm"/>
    <property type="match status" value="1"/>
</dbReference>
<keyword evidence="5 8" id="KW-0067">ATP-binding</keyword>
<dbReference type="Pfam" id="PF13177">
    <property type="entry name" value="DNA_pol3_delta2"/>
    <property type="match status" value="1"/>
</dbReference>
<dbReference type="InterPro" id="IPR050238">
    <property type="entry name" value="DNA_Rep/Repair_Clamp_Loader"/>
</dbReference>
<evidence type="ECO:0000256" key="3">
    <source>
        <dbReference type="ARBA" id="ARBA00022741"/>
    </source>
</evidence>
<gene>
    <name evidence="8 10" type="primary">dnaX</name>
    <name evidence="10" type="ORF">NX772_02385</name>
</gene>
<dbReference type="GO" id="GO:0003887">
    <property type="term" value="F:DNA-directed DNA polymerase activity"/>
    <property type="evidence" value="ECO:0007669"/>
    <property type="project" value="UniProtKB-EC"/>
</dbReference>
<organism evidence="10 11">
    <name type="scientific">Mesomycoplasma molare</name>
    <dbReference type="NCBI Taxonomy" id="171288"/>
    <lineage>
        <taxon>Bacteria</taxon>
        <taxon>Bacillati</taxon>
        <taxon>Mycoplasmatota</taxon>
        <taxon>Mycoplasmoidales</taxon>
        <taxon>Metamycoplasmataceae</taxon>
        <taxon>Mesomycoplasma</taxon>
    </lineage>
</organism>
<dbReference type="Proteomes" id="UP001058364">
    <property type="component" value="Chromosome"/>
</dbReference>
<protein>
    <recommendedName>
        <fullName evidence="8">DNA polymerase III subunit gamma/tau</fullName>
        <ecNumber evidence="8">2.7.7.7</ecNumber>
    </recommendedName>
</protein>
<keyword evidence="4" id="KW-0862">Zinc</keyword>
<reference evidence="10" key="1">
    <citation type="submission" date="2022-08" db="EMBL/GenBank/DDBJ databases">
        <title>Complete genome sequence of Mycoplasma molare type strain H 542.</title>
        <authorList>
            <person name="Spergser J."/>
        </authorList>
    </citation>
    <scope>NUCLEOTIDE SEQUENCE</scope>
    <source>
        <strain evidence="10">H 542</strain>
    </source>
</reference>
<evidence type="ECO:0000256" key="2">
    <source>
        <dbReference type="ARBA" id="ARBA00022723"/>
    </source>
</evidence>
<comment type="similarity">
    <text evidence="1 8">Belongs to the DnaX/STICHEL family.</text>
</comment>
<dbReference type="PRINTS" id="PR00300">
    <property type="entry name" value="CLPPROTEASEA"/>
</dbReference>
<dbReference type="CDD" id="cd18137">
    <property type="entry name" value="HLD_clamp_pol_III_gamma_tau"/>
    <property type="match status" value="1"/>
</dbReference>
<dbReference type="InterPro" id="IPR012763">
    <property type="entry name" value="DNA_pol_III_sug/sutau_N"/>
</dbReference>
<evidence type="ECO:0000256" key="8">
    <source>
        <dbReference type="RuleBase" id="RU364063"/>
    </source>
</evidence>
<proteinExistence type="inferred from homology"/>
<keyword evidence="2" id="KW-0479">Metal-binding</keyword>
<dbReference type="SUPFAM" id="SSF52540">
    <property type="entry name" value="P-loop containing nucleoside triphosphate hydrolases"/>
    <property type="match status" value="1"/>
</dbReference>
<accession>A0ABY5TTD6</accession>
<evidence type="ECO:0000256" key="5">
    <source>
        <dbReference type="ARBA" id="ARBA00022840"/>
    </source>
</evidence>
<name>A0ABY5TTD6_9BACT</name>
<evidence type="ECO:0000256" key="4">
    <source>
        <dbReference type="ARBA" id="ARBA00022833"/>
    </source>
</evidence>
<dbReference type="CDD" id="cd00009">
    <property type="entry name" value="AAA"/>
    <property type="match status" value="1"/>
</dbReference>
<dbReference type="EC" id="2.7.7.7" evidence="8"/>
<evidence type="ECO:0000256" key="6">
    <source>
        <dbReference type="ARBA" id="ARBA00022932"/>
    </source>
</evidence>
<evidence type="ECO:0000256" key="7">
    <source>
        <dbReference type="ARBA" id="ARBA00049244"/>
    </source>
</evidence>
<dbReference type="Pfam" id="PF22608">
    <property type="entry name" value="DNAX_ATPase_lid"/>
    <property type="match status" value="1"/>
</dbReference>
<dbReference type="InterPro" id="IPR008921">
    <property type="entry name" value="DNA_pol3_clamp-load_cplx_C"/>
</dbReference>
<keyword evidence="6 8" id="KW-0239">DNA-directed DNA polymerase</keyword>
<feature type="domain" description="AAA+ ATPase" evidence="9">
    <location>
        <begin position="40"/>
        <end position="179"/>
    </location>
</feature>
<dbReference type="Gene3D" id="1.10.8.60">
    <property type="match status" value="1"/>
</dbReference>
<keyword evidence="8 10" id="KW-0548">Nucleotidyltransferase</keyword>
<dbReference type="EMBL" id="CP103423">
    <property type="protein sequence ID" value="UWD33937.1"/>
    <property type="molecule type" value="Genomic_DNA"/>
</dbReference>
<dbReference type="InterPro" id="IPR027417">
    <property type="entry name" value="P-loop_NTPase"/>
</dbReference>
<dbReference type="InterPro" id="IPR003593">
    <property type="entry name" value="AAA+_ATPase"/>
</dbReference>
<dbReference type="Gene3D" id="3.40.50.300">
    <property type="entry name" value="P-loop containing nucleotide triphosphate hydrolases"/>
    <property type="match status" value="1"/>
</dbReference>
<dbReference type="SUPFAM" id="SSF48019">
    <property type="entry name" value="post-AAA+ oligomerization domain-like"/>
    <property type="match status" value="1"/>
</dbReference>